<keyword evidence="5" id="KW-0631">Potassium channel</keyword>
<keyword evidence="9" id="KW-0406">Ion transport</keyword>
<feature type="domain" description="Ion transport" evidence="13">
    <location>
        <begin position="5"/>
        <end position="218"/>
    </location>
</feature>
<dbReference type="PANTHER" id="PTHR11537">
    <property type="entry name" value="VOLTAGE-GATED POTASSIUM CHANNEL"/>
    <property type="match status" value="1"/>
</dbReference>
<evidence type="ECO:0000256" key="12">
    <source>
        <dbReference type="SAM" id="Phobius"/>
    </source>
</evidence>
<dbReference type="EMBL" id="JBJDOT010000041">
    <property type="protein sequence ID" value="MFK3866260.1"/>
    <property type="molecule type" value="Genomic_DNA"/>
</dbReference>
<evidence type="ECO:0000256" key="11">
    <source>
        <dbReference type="ARBA" id="ARBA00023303"/>
    </source>
</evidence>
<dbReference type="SUPFAM" id="SSF81324">
    <property type="entry name" value="Voltage-gated potassium channels"/>
    <property type="match status" value="1"/>
</dbReference>
<evidence type="ECO:0000256" key="9">
    <source>
        <dbReference type="ARBA" id="ARBA00023065"/>
    </source>
</evidence>
<reference evidence="14 15" key="1">
    <citation type="submission" date="2024-11" db="EMBL/GenBank/DDBJ databases">
        <title>The Natural Products Discovery Center: Release of the First 8490 Sequenced Strains for Exploring Actinobacteria Biosynthetic Diversity.</title>
        <authorList>
            <person name="Kalkreuter E."/>
            <person name="Kautsar S.A."/>
            <person name="Yang D."/>
            <person name="Bader C.D."/>
            <person name="Teijaro C.N."/>
            <person name="Fluegel L."/>
            <person name="Davis C.M."/>
            <person name="Simpson J.R."/>
            <person name="Lauterbach L."/>
            <person name="Steele A.D."/>
            <person name="Gui C."/>
            <person name="Meng S."/>
            <person name="Li G."/>
            <person name="Viehrig K."/>
            <person name="Ye F."/>
            <person name="Su P."/>
            <person name="Kiefer A.F."/>
            <person name="Nichols A."/>
            <person name="Cepeda A.J."/>
            <person name="Yan W."/>
            <person name="Fan B."/>
            <person name="Jiang Y."/>
            <person name="Adhikari A."/>
            <person name="Zheng C.-J."/>
            <person name="Schuster L."/>
            <person name="Cowan T.M."/>
            <person name="Smanski M.J."/>
            <person name="Chevrette M.G."/>
            <person name="De Carvalho L.P.S."/>
            <person name="Shen B."/>
        </authorList>
    </citation>
    <scope>NUCLEOTIDE SEQUENCE [LARGE SCALE GENOMIC DNA]</scope>
    <source>
        <strain evidence="14 15">NPDC078403</strain>
    </source>
</reference>
<comment type="caution">
    <text evidence="14">The sequence shown here is derived from an EMBL/GenBank/DDBJ whole genome shotgun (WGS) entry which is preliminary data.</text>
</comment>
<dbReference type="Gene3D" id="1.10.287.70">
    <property type="match status" value="1"/>
</dbReference>
<evidence type="ECO:0000256" key="7">
    <source>
        <dbReference type="ARBA" id="ARBA00022958"/>
    </source>
</evidence>
<feature type="transmembrane region" description="Helical" evidence="12">
    <location>
        <begin position="126"/>
        <end position="147"/>
    </location>
</feature>
<dbReference type="InterPro" id="IPR005821">
    <property type="entry name" value="Ion_trans_dom"/>
</dbReference>
<evidence type="ECO:0000256" key="6">
    <source>
        <dbReference type="ARBA" id="ARBA00022882"/>
    </source>
</evidence>
<evidence type="ECO:0000256" key="2">
    <source>
        <dbReference type="ARBA" id="ARBA00022448"/>
    </source>
</evidence>
<dbReference type="Proteomes" id="UP001620262">
    <property type="component" value="Unassembled WGS sequence"/>
</dbReference>
<keyword evidence="4 12" id="KW-0812">Transmembrane</keyword>
<protein>
    <submittedName>
        <fullName evidence="14">Ion transporter</fullName>
    </submittedName>
</protein>
<name>A0ABW8L544_9GAMM</name>
<sequence>MTQNFERPLTILILYSVFCFSLETLPNLSADTRLFLKYSEIVVVVIFTCEYFIRILLSPKRLRFIFSFYGLVDLIAILPFYLAFAIDLRSFRLIRLLRLIRVLKVARYNSALQRFSKALFLAKEELAIFTGLSLILLYLSAVGIYHFEHVAQPEVFKSIFDSLWWSVATLTTVGYGDIYPITIGGRFFTFIILMIGLGLVAVPTGIVASALSAVRRQSE</sequence>
<evidence type="ECO:0000313" key="14">
    <source>
        <dbReference type="EMBL" id="MFK3866260.1"/>
    </source>
</evidence>
<dbReference type="Gene3D" id="1.20.120.350">
    <property type="entry name" value="Voltage-gated potassium channels. Chain C"/>
    <property type="match status" value="1"/>
</dbReference>
<comment type="subcellular location">
    <subcellularLocation>
        <location evidence="1">Membrane</location>
        <topology evidence="1">Multi-pass membrane protein</topology>
    </subcellularLocation>
</comment>
<feature type="transmembrane region" description="Helical" evidence="12">
    <location>
        <begin position="159"/>
        <end position="181"/>
    </location>
</feature>
<feature type="transmembrane region" description="Helical" evidence="12">
    <location>
        <begin position="35"/>
        <end position="57"/>
    </location>
</feature>
<keyword evidence="7" id="KW-0630">Potassium</keyword>
<keyword evidence="10 12" id="KW-0472">Membrane</keyword>
<keyword evidence="2" id="KW-0813">Transport</keyword>
<dbReference type="InterPro" id="IPR027359">
    <property type="entry name" value="Volt_channel_dom_sf"/>
</dbReference>
<evidence type="ECO:0000313" key="15">
    <source>
        <dbReference type="Proteomes" id="UP001620262"/>
    </source>
</evidence>
<keyword evidence="15" id="KW-1185">Reference proteome</keyword>
<feature type="transmembrane region" description="Helical" evidence="12">
    <location>
        <begin position="12"/>
        <end position="29"/>
    </location>
</feature>
<feature type="transmembrane region" description="Helical" evidence="12">
    <location>
        <begin position="64"/>
        <end position="86"/>
    </location>
</feature>
<dbReference type="RefSeq" id="WP_404676386.1">
    <property type="nucleotide sequence ID" value="NZ_JBJDOT010000041.1"/>
</dbReference>
<gene>
    <name evidence="14" type="ORF">ACI2JU_20625</name>
</gene>
<dbReference type="PRINTS" id="PR00169">
    <property type="entry name" value="KCHANNEL"/>
</dbReference>
<keyword evidence="8 12" id="KW-1133">Transmembrane helix</keyword>
<evidence type="ECO:0000256" key="3">
    <source>
        <dbReference type="ARBA" id="ARBA00022538"/>
    </source>
</evidence>
<accession>A0ABW8L544</accession>
<dbReference type="Pfam" id="PF00520">
    <property type="entry name" value="Ion_trans"/>
    <property type="match status" value="1"/>
</dbReference>
<evidence type="ECO:0000256" key="4">
    <source>
        <dbReference type="ARBA" id="ARBA00022692"/>
    </source>
</evidence>
<keyword evidence="3" id="KW-0633">Potassium transport</keyword>
<evidence type="ECO:0000256" key="10">
    <source>
        <dbReference type="ARBA" id="ARBA00023136"/>
    </source>
</evidence>
<evidence type="ECO:0000256" key="8">
    <source>
        <dbReference type="ARBA" id="ARBA00022989"/>
    </source>
</evidence>
<keyword evidence="6" id="KW-0851">Voltage-gated channel</keyword>
<keyword evidence="11" id="KW-0407">Ion channel</keyword>
<evidence type="ECO:0000256" key="5">
    <source>
        <dbReference type="ARBA" id="ARBA00022826"/>
    </source>
</evidence>
<evidence type="ECO:0000256" key="1">
    <source>
        <dbReference type="ARBA" id="ARBA00004141"/>
    </source>
</evidence>
<organism evidence="14 15">
    <name type="scientific">Pseudoalteromonas rhizosphaerae</name>
    <dbReference type="NCBI Taxonomy" id="2518973"/>
    <lineage>
        <taxon>Bacteria</taxon>
        <taxon>Pseudomonadati</taxon>
        <taxon>Pseudomonadota</taxon>
        <taxon>Gammaproteobacteria</taxon>
        <taxon>Alteromonadales</taxon>
        <taxon>Pseudoalteromonadaceae</taxon>
        <taxon>Pseudoalteromonas</taxon>
    </lineage>
</organism>
<feature type="transmembrane region" description="Helical" evidence="12">
    <location>
        <begin position="187"/>
        <end position="214"/>
    </location>
</feature>
<dbReference type="InterPro" id="IPR028325">
    <property type="entry name" value="VG_K_chnl"/>
</dbReference>
<proteinExistence type="predicted"/>
<dbReference type="PANTHER" id="PTHR11537:SF254">
    <property type="entry name" value="POTASSIUM VOLTAGE-GATED CHANNEL PROTEIN SHAB"/>
    <property type="match status" value="1"/>
</dbReference>
<evidence type="ECO:0000259" key="13">
    <source>
        <dbReference type="Pfam" id="PF00520"/>
    </source>
</evidence>